<evidence type="ECO:0000256" key="1">
    <source>
        <dbReference type="ARBA" id="ARBA00001043"/>
    </source>
</evidence>
<comment type="function">
    <text evidence="2">Catalyzes the hydrolysis of 5-hydroxyisourate (HIU) to 2-oxo-4-hydroxy-4-carboxy-5-ureidoimidazoline (OHCU).</text>
</comment>
<dbReference type="InterPro" id="IPR014306">
    <property type="entry name" value="Hydroxyisourate_hydrolase"/>
</dbReference>
<evidence type="ECO:0000259" key="8">
    <source>
        <dbReference type="Pfam" id="PF00576"/>
    </source>
</evidence>
<dbReference type="InterPro" id="IPR023418">
    <property type="entry name" value="Thyroxine_BS"/>
</dbReference>
<dbReference type="InterPro" id="IPR023416">
    <property type="entry name" value="Transthyretin/HIU_hydrolase_d"/>
</dbReference>
<keyword evidence="6 7" id="KW-0378">Hydrolase</keyword>
<sequence length="132" mass="14144">MTSHVTTHVLDAAQGRPASGVSVRLEAAEDSLAGSSIGTEDSLAGSSIGTTEWTSLAEAVTDADGRVKELGPEQLEAGDYRLTFGTGDYFDRLGIESFYPQVQITFRITDPAQHYHVPVLLSPFAYSTYRGS</sequence>
<dbReference type="GO" id="GO:0016787">
    <property type="term" value="F:hydrolase activity"/>
    <property type="evidence" value="ECO:0007669"/>
    <property type="project" value="UniProtKB-KW"/>
</dbReference>
<protein>
    <recommendedName>
        <fullName evidence="7">5-hydroxyisourate hydrolase</fullName>
        <shortName evidence="7">HIU hydrolase</shortName>
        <shortName evidence="7">HIUHase</shortName>
        <ecNumber evidence="7">3.5.2.17</ecNumber>
    </recommendedName>
</protein>
<dbReference type="Pfam" id="PF00576">
    <property type="entry name" value="Transthyretin"/>
    <property type="match status" value="1"/>
</dbReference>
<evidence type="ECO:0000256" key="2">
    <source>
        <dbReference type="ARBA" id="ARBA00002704"/>
    </source>
</evidence>
<dbReference type="Gene3D" id="2.60.40.180">
    <property type="entry name" value="Transthyretin/hydroxyisourate hydrolase domain"/>
    <property type="match status" value="1"/>
</dbReference>
<name>A0ABN3VLJ6_9PSEU</name>
<evidence type="ECO:0000313" key="9">
    <source>
        <dbReference type="EMBL" id="GAA2808771.1"/>
    </source>
</evidence>
<accession>A0ABN3VLJ6</accession>
<comment type="similarity">
    <text evidence="3 7">Belongs to the transthyretin family. 5-hydroxyisourate hydrolase subfamily.</text>
</comment>
<dbReference type="EMBL" id="BAAAUX010000020">
    <property type="protein sequence ID" value="GAA2808771.1"/>
    <property type="molecule type" value="Genomic_DNA"/>
</dbReference>
<dbReference type="NCBIfam" id="TIGR02962">
    <property type="entry name" value="hdxy_isourate"/>
    <property type="match status" value="1"/>
</dbReference>
<evidence type="ECO:0000256" key="4">
    <source>
        <dbReference type="ARBA" id="ARBA00011881"/>
    </source>
</evidence>
<evidence type="ECO:0000256" key="7">
    <source>
        <dbReference type="RuleBase" id="RU361270"/>
    </source>
</evidence>
<dbReference type="PANTHER" id="PTHR10395:SF7">
    <property type="entry name" value="5-HYDROXYISOURATE HYDROLASE"/>
    <property type="match status" value="1"/>
</dbReference>
<keyword evidence="10" id="KW-1185">Reference proteome</keyword>
<evidence type="ECO:0000256" key="5">
    <source>
        <dbReference type="ARBA" id="ARBA00022631"/>
    </source>
</evidence>
<feature type="domain" description="Transthyretin/hydroxyisourate hydrolase" evidence="8">
    <location>
        <begin position="5"/>
        <end position="131"/>
    </location>
</feature>
<dbReference type="InterPro" id="IPR036817">
    <property type="entry name" value="Transthyretin/HIU_hydrolase_sf"/>
</dbReference>
<gene>
    <name evidence="9" type="primary">uraH</name>
    <name evidence="9" type="ORF">GCM10010470_50030</name>
</gene>
<dbReference type="RefSeq" id="WP_344683664.1">
    <property type="nucleotide sequence ID" value="NZ_BAAAUX010000020.1"/>
</dbReference>
<comment type="catalytic activity">
    <reaction evidence="1 7">
        <text>5-hydroxyisourate + H2O = 5-hydroxy-2-oxo-4-ureido-2,5-dihydro-1H-imidazole-5-carboxylate + H(+)</text>
        <dbReference type="Rhea" id="RHEA:23736"/>
        <dbReference type="ChEBI" id="CHEBI:15377"/>
        <dbReference type="ChEBI" id="CHEBI:15378"/>
        <dbReference type="ChEBI" id="CHEBI:18072"/>
        <dbReference type="ChEBI" id="CHEBI:58639"/>
        <dbReference type="EC" id="3.5.2.17"/>
    </reaction>
</comment>
<organism evidence="9 10">
    <name type="scientific">Saccharopolyspora taberi</name>
    <dbReference type="NCBI Taxonomy" id="60895"/>
    <lineage>
        <taxon>Bacteria</taxon>
        <taxon>Bacillati</taxon>
        <taxon>Actinomycetota</taxon>
        <taxon>Actinomycetes</taxon>
        <taxon>Pseudonocardiales</taxon>
        <taxon>Pseudonocardiaceae</taxon>
        <taxon>Saccharopolyspora</taxon>
    </lineage>
</organism>
<keyword evidence="5 7" id="KW-0659">Purine metabolism</keyword>
<dbReference type="EC" id="3.5.2.17" evidence="7"/>
<evidence type="ECO:0000313" key="10">
    <source>
        <dbReference type="Proteomes" id="UP001500979"/>
    </source>
</evidence>
<comment type="subunit">
    <text evidence="4 7">Homotetramer.</text>
</comment>
<dbReference type="SUPFAM" id="SSF49472">
    <property type="entry name" value="Transthyretin (synonym: prealbumin)"/>
    <property type="match status" value="1"/>
</dbReference>
<dbReference type="CDD" id="cd05822">
    <property type="entry name" value="TLP_HIUase"/>
    <property type="match status" value="1"/>
</dbReference>
<dbReference type="Proteomes" id="UP001500979">
    <property type="component" value="Unassembled WGS sequence"/>
</dbReference>
<dbReference type="PROSITE" id="PS00768">
    <property type="entry name" value="TRANSTHYRETIN_1"/>
    <property type="match status" value="1"/>
</dbReference>
<reference evidence="9 10" key="1">
    <citation type="journal article" date="2019" name="Int. J. Syst. Evol. Microbiol.">
        <title>The Global Catalogue of Microorganisms (GCM) 10K type strain sequencing project: providing services to taxonomists for standard genome sequencing and annotation.</title>
        <authorList>
            <consortium name="The Broad Institute Genomics Platform"/>
            <consortium name="The Broad Institute Genome Sequencing Center for Infectious Disease"/>
            <person name="Wu L."/>
            <person name="Ma J."/>
        </authorList>
    </citation>
    <scope>NUCLEOTIDE SEQUENCE [LARGE SCALE GENOMIC DNA]</scope>
    <source>
        <strain evidence="9 10">JCM 9383</strain>
    </source>
</reference>
<dbReference type="PANTHER" id="PTHR10395">
    <property type="entry name" value="URICASE AND TRANSTHYRETIN-RELATED"/>
    <property type="match status" value="1"/>
</dbReference>
<evidence type="ECO:0000256" key="3">
    <source>
        <dbReference type="ARBA" id="ARBA00009850"/>
    </source>
</evidence>
<comment type="caution">
    <text evidence="9">The sequence shown here is derived from an EMBL/GenBank/DDBJ whole genome shotgun (WGS) entry which is preliminary data.</text>
</comment>
<proteinExistence type="inferred from homology"/>
<evidence type="ECO:0000256" key="6">
    <source>
        <dbReference type="ARBA" id="ARBA00022801"/>
    </source>
</evidence>